<dbReference type="Pfam" id="PF12966">
    <property type="entry name" value="AtpR"/>
    <property type="match status" value="1"/>
</dbReference>
<evidence type="ECO:0000313" key="3">
    <source>
        <dbReference type="Proteomes" id="UP000321717"/>
    </source>
</evidence>
<keyword evidence="1" id="KW-0472">Membrane</keyword>
<feature type="transmembrane region" description="Helical" evidence="1">
    <location>
        <begin position="12"/>
        <end position="35"/>
    </location>
</feature>
<keyword evidence="1" id="KW-1133">Transmembrane helix</keyword>
<dbReference type="EMBL" id="BJZP01000016">
    <property type="protein sequence ID" value="GEO86128.1"/>
    <property type="molecule type" value="Genomic_DNA"/>
</dbReference>
<keyword evidence="1" id="KW-0812">Transmembrane</keyword>
<evidence type="ECO:0000313" key="2">
    <source>
        <dbReference type="EMBL" id="GEO86128.1"/>
    </source>
</evidence>
<accession>A0A512HKZ6</accession>
<dbReference type="RefSeq" id="WP_147181083.1">
    <property type="nucleotide sequence ID" value="NZ_BJZP01000016.1"/>
</dbReference>
<dbReference type="Proteomes" id="UP000321717">
    <property type="component" value="Unassembled WGS sequence"/>
</dbReference>
<evidence type="ECO:0000256" key="1">
    <source>
        <dbReference type="SAM" id="Phobius"/>
    </source>
</evidence>
<evidence type="ECO:0008006" key="4">
    <source>
        <dbReference type="Google" id="ProtNLM"/>
    </source>
</evidence>
<dbReference type="AlphaFoldDB" id="A0A512HKZ6"/>
<sequence length="98" mass="10594">MTEFLHAQWTVGMPFAILIGIGAGSLLGIAHFMSLKWNTRFYLDGGLAKAFLLQLARIAILVVVMTLLAKLGAVALLTGLACVLAVRAVIMRRERNAL</sequence>
<protein>
    <recommendedName>
        <fullName evidence="4">ATP synthase subunit I</fullName>
    </recommendedName>
</protein>
<dbReference type="InterPro" id="IPR017581">
    <property type="entry name" value="AtpR-like"/>
</dbReference>
<name>A0A512HKZ6_9HYPH</name>
<keyword evidence="3" id="KW-1185">Reference proteome</keyword>
<reference evidence="2 3" key="1">
    <citation type="submission" date="2019-07" db="EMBL/GenBank/DDBJ databases">
        <title>Whole genome shotgun sequence of Rhizobium naphthalenivorans NBRC 107585.</title>
        <authorList>
            <person name="Hosoyama A."/>
            <person name="Uohara A."/>
            <person name="Ohji S."/>
            <person name="Ichikawa N."/>
        </authorList>
    </citation>
    <scope>NUCLEOTIDE SEQUENCE [LARGE SCALE GENOMIC DNA]</scope>
    <source>
        <strain evidence="2 3">NBRC 107585</strain>
    </source>
</reference>
<proteinExistence type="predicted"/>
<gene>
    <name evidence="2" type="ORF">RNA01_30600</name>
</gene>
<feature type="transmembrane region" description="Helical" evidence="1">
    <location>
        <begin position="47"/>
        <end position="65"/>
    </location>
</feature>
<comment type="caution">
    <text evidence="2">The sequence shown here is derived from an EMBL/GenBank/DDBJ whole genome shotgun (WGS) entry which is preliminary data.</text>
</comment>
<feature type="transmembrane region" description="Helical" evidence="1">
    <location>
        <begin position="71"/>
        <end position="90"/>
    </location>
</feature>
<organism evidence="2 3">
    <name type="scientific">Ciceribacter naphthalenivorans</name>
    <dbReference type="NCBI Taxonomy" id="1118451"/>
    <lineage>
        <taxon>Bacteria</taxon>
        <taxon>Pseudomonadati</taxon>
        <taxon>Pseudomonadota</taxon>
        <taxon>Alphaproteobacteria</taxon>
        <taxon>Hyphomicrobiales</taxon>
        <taxon>Rhizobiaceae</taxon>
        <taxon>Ciceribacter</taxon>
    </lineage>
</organism>